<organism evidence="1 2">
    <name type="scientific">Globisporangium ultimum (strain ATCC 200006 / CBS 805.95 / DAOM BR144)</name>
    <name type="common">Pythium ultimum</name>
    <dbReference type="NCBI Taxonomy" id="431595"/>
    <lineage>
        <taxon>Eukaryota</taxon>
        <taxon>Sar</taxon>
        <taxon>Stramenopiles</taxon>
        <taxon>Oomycota</taxon>
        <taxon>Peronosporomycetes</taxon>
        <taxon>Pythiales</taxon>
        <taxon>Pythiaceae</taxon>
        <taxon>Globisporangium</taxon>
    </lineage>
</organism>
<evidence type="ECO:0000313" key="1">
    <source>
        <dbReference type="EnsemblProtists" id="PYU1_T003546"/>
    </source>
</evidence>
<reference evidence="2" key="2">
    <citation type="submission" date="2010-04" db="EMBL/GenBank/DDBJ databases">
        <authorList>
            <person name="Buell R."/>
            <person name="Hamilton J."/>
            <person name="Hostetler J."/>
        </authorList>
    </citation>
    <scope>NUCLEOTIDE SEQUENCE [LARGE SCALE GENOMIC DNA]</scope>
    <source>
        <strain evidence="2">DAOM:BR144</strain>
    </source>
</reference>
<keyword evidence="2" id="KW-1185">Reference proteome</keyword>
<accession>K3WF05</accession>
<evidence type="ECO:0000313" key="2">
    <source>
        <dbReference type="Proteomes" id="UP000019132"/>
    </source>
</evidence>
<dbReference type="VEuPathDB" id="FungiDB:PYU1_G003536"/>
<dbReference type="Proteomes" id="UP000019132">
    <property type="component" value="Unassembled WGS sequence"/>
</dbReference>
<proteinExistence type="predicted"/>
<sequence length="80" mass="9257">MYMDKLPDMTAYFHDSWKTSAFVDAYSELSENAILPLVLKEALTSERAAKEEEDFIPISYRDSGGSTYLKMWNLQANWPQ</sequence>
<protein>
    <submittedName>
        <fullName evidence="1">Uncharacterized protein</fullName>
    </submittedName>
</protein>
<dbReference type="AlphaFoldDB" id="K3WF05"/>
<dbReference type="InParanoid" id="K3WF05"/>
<dbReference type="EnsemblProtists" id="PYU1_T003546">
    <property type="protein sequence ID" value="PYU1_T003546"/>
    <property type="gene ID" value="PYU1_G003536"/>
</dbReference>
<reference evidence="2" key="1">
    <citation type="journal article" date="2010" name="Genome Biol.">
        <title>Genome sequence of the necrotrophic plant pathogen Pythium ultimum reveals original pathogenicity mechanisms and effector repertoire.</title>
        <authorList>
            <person name="Levesque C.A."/>
            <person name="Brouwer H."/>
            <person name="Cano L."/>
            <person name="Hamilton J.P."/>
            <person name="Holt C."/>
            <person name="Huitema E."/>
            <person name="Raffaele S."/>
            <person name="Robideau G.P."/>
            <person name="Thines M."/>
            <person name="Win J."/>
            <person name="Zerillo M.M."/>
            <person name="Beakes G.W."/>
            <person name="Boore J.L."/>
            <person name="Busam D."/>
            <person name="Dumas B."/>
            <person name="Ferriera S."/>
            <person name="Fuerstenberg S.I."/>
            <person name="Gachon C.M."/>
            <person name="Gaulin E."/>
            <person name="Govers F."/>
            <person name="Grenville-Briggs L."/>
            <person name="Horner N."/>
            <person name="Hostetler J."/>
            <person name="Jiang R.H."/>
            <person name="Johnson J."/>
            <person name="Krajaejun T."/>
            <person name="Lin H."/>
            <person name="Meijer H.J."/>
            <person name="Moore B."/>
            <person name="Morris P."/>
            <person name="Phuntmart V."/>
            <person name="Puiu D."/>
            <person name="Shetty J."/>
            <person name="Stajich J.E."/>
            <person name="Tripathy S."/>
            <person name="Wawra S."/>
            <person name="van West P."/>
            <person name="Whitty B.R."/>
            <person name="Coutinho P.M."/>
            <person name="Henrissat B."/>
            <person name="Martin F."/>
            <person name="Thomas P.D."/>
            <person name="Tyler B.M."/>
            <person name="De Vries R.P."/>
            <person name="Kamoun S."/>
            <person name="Yandell M."/>
            <person name="Tisserat N."/>
            <person name="Buell C.R."/>
        </authorList>
    </citation>
    <scope>NUCLEOTIDE SEQUENCE</scope>
    <source>
        <strain evidence="2">DAOM:BR144</strain>
    </source>
</reference>
<dbReference type="HOGENOM" id="CLU_2597485_0_0_1"/>
<dbReference type="EMBL" id="GL376638">
    <property type="status" value="NOT_ANNOTATED_CDS"/>
    <property type="molecule type" value="Genomic_DNA"/>
</dbReference>
<name>K3WF05_GLOUD</name>
<reference evidence="1" key="3">
    <citation type="submission" date="2015-02" db="UniProtKB">
        <authorList>
            <consortium name="EnsemblProtists"/>
        </authorList>
    </citation>
    <scope>IDENTIFICATION</scope>
    <source>
        <strain evidence="1">DAOM BR144</strain>
    </source>
</reference>